<organism evidence="1 2">
    <name type="scientific">Mycena albidolilacea</name>
    <dbReference type="NCBI Taxonomy" id="1033008"/>
    <lineage>
        <taxon>Eukaryota</taxon>
        <taxon>Fungi</taxon>
        <taxon>Dikarya</taxon>
        <taxon>Basidiomycota</taxon>
        <taxon>Agaricomycotina</taxon>
        <taxon>Agaricomycetes</taxon>
        <taxon>Agaricomycetidae</taxon>
        <taxon>Agaricales</taxon>
        <taxon>Marasmiineae</taxon>
        <taxon>Mycenaceae</taxon>
        <taxon>Mycena</taxon>
    </lineage>
</organism>
<reference evidence="1" key="1">
    <citation type="submission" date="2023-03" db="EMBL/GenBank/DDBJ databases">
        <title>Massive genome expansion in bonnet fungi (Mycena s.s.) driven by repeated elements and novel gene families across ecological guilds.</title>
        <authorList>
            <consortium name="Lawrence Berkeley National Laboratory"/>
            <person name="Harder C.B."/>
            <person name="Miyauchi S."/>
            <person name="Viragh M."/>
            <person name="Kuo A."/>
            <person name="Thoen E."/>
            <person name="Andreopoulos B."/>
            <person name="Lu D."/>
            <person name="Skrede I."/>
            <person name="Drula E."/>
            <person name="Henrissat B."/>
            <person name="Morin E."/>
            <person name="Kohler A."/>
            <person name="Barry K."/>
            <person name="LaButti K."/>
            <person name="Morin E."/>
            <person name="Salamov A."/>
            <person name="Lipzen A."/>
            <person name="Mereny Z."/>
            <person name="Hegedus B."/>
            <person name="Baldrian P."/>
            <person name="Stursova M."/>
            <person name="Weitz H."/>
            <person name="Taylor A."/>
            <person name="Grigoriev I.V."/>
            <person name="Nagy L.G."/>
            <person name="Martin F."/>
            <person name="Kauserud H."/>
        </authorList>
    </citation>
    <scope>NUCLEOTIDE SEQUENCE</scope>
    <source>
        <strain evidence="1">CBHHK002</strain>
    </source>
</reference>
<dbReference type="Proteomes" id="UP001218218">
    <property type="component" value="Unassembled WGS sequence"/>
</dbReference>
<comment type="caution">
    <text evidence="1">The sequence shown here is derived from an EMBL/GenBank/DDBJ whole genome shotgun (WGS) entry which is preliminary data.</text>
</comment>
<evidence type="ECO:0008006" key="3">
    <source>
        <dbReference type="Google" id="ProtNLM"/>
    </source>
</evidence>
<name>A0AAD7EBC2_9AGAR</name>
<sequence>MHLILTGATGTVGAPILRHCLESAQITQLSILARKPFTLPEGLNVTKARTIIHEDYAAYSPDVLEHLQGADGCIWAQGTSQTSVSEKKYIRITYDFPVAAAKAFAALSSTGKFNFVHVSGKGAESNVSLYGRTKARAEKALLELPATPPYETLRVFNVRPAYVDSPAYHPRPGMGRKIVYYGLAPLLRRVTPGLVTPTNALAKVCVDLAIGDGGPVGGADVAAEGRTLLPGAVKRLGELD</sequence>
<dbReference type="PANTHER" id="PTHR14097">
    <property type="entry name" value="OXIDOREDUCTASE HTATIP2"/>
    <property type="match status" value="1"/>
</dbReference>
<protein>
    <recommendedName>
        <fullName evidence="3">NAD(P)-binding domain-containing protein</fullName>
    </recommendedName>
</protein>
<evidence type="ECO:0000313" key="2">
    <source>
        <dbReference type="Proteomes" id="UP001218218"/>
    </source>
</evidence>
<proteinExistence type="predicted"/>
<evidence type="ECO:0000313" key="1">
    <source>
        <dbReference type="EMBL" id="KAJ7309407.1"/>
    </source>
</evidence>
<keyword evidence="2" id="KW-1185">Reference proteome</keyword>
<dbReference type="EMBL" id="JARIHO010000081">
    <property type="protein sequence ID" value="KAJ7309407.1"/>
    <property type="molecule type" value="Genomic_DNA"/>
</dbReference>
<dbReference type="Gene3D" id="3.40.50.720">
    <property type="entry name" value="NAD(P)-binding Rossmann-like Domain"/>
    <property type="match status" value="1"/>
</dbReference>
<dbReference type="PANTHER" id="PTHR14097:SF8">
    <property type="entry name" value="NAD(P)-BINDING DOMAIN-CONTAINING PROTEIN"/>
    <property type="match status" value="1"/>
</dbReference>
<dbReference type="AlphaFoldDB" id="A0AAD7EBC2"/>
<dbReference type="SUPFAM" id="SSF51735">
    <property type="entry name" value="NAD(P)-binding Rossmann-fold domains"/>
    <property type="match status" value="1"/>
</dbReference>
<accession>A0AAD7EBC2</accession>
<gene>
    <name evidence="1" type="ORF">DFH08DRAFT_757327</name>
</gene>
<dbReference type="InterPro" id="IPR036291">
    <property type="entry name" value="NAD(P)-bd_dom_sf"/>
</dbReference>